<name>A0A0B7ATI5_9EUPU</name>
<accession>A0A0B7ATI5</accession>
<gene>
    <name evidence="1" type="primary">ORF139621</name>
    <name evidence="2" type="synonym">ORF139654</name>
</gene>
<proteinExistence type="predicted"/>
<dbReference type="AlphaFoldDB" id="A0A0B7ATI5"/>
<dbReference type="EMBL" id="HACG01037035">
    <property type="protein sequence ID" value="CEK83900.1"/>
    <property type="molecule type" value="Transcribed_RNA"/>
</dbReference>
<evidence type="ECO:0000313" key="1">
    <source>
        <dbReference type="EMBL" id="CEK83897.1"/>
    </source>
</evidence>
<protein>
    <submittedName>
        <fullName evidence="1">Uncharacterized protein</fullName>
    </submittedName>
</protein>
<reference evidence="1" key="1">
    <citation type="submission" date="2014-12" db="EMBL/GenBank/DDBJ databases">
        <title>Insight into the proteome of Arion vulgaris.</title>
        <authorList>
            <person name="Aradska J."/>
            <person name="Bulat T."/>
            <person name="Smidak R."/>
            <person name="Sarate P."/>
            <person name="Gangsoo J."/>
            <person name="Sialana F."/>
            <person name="Bilban M."/>
            <person name="Lubec G."/>
        </authorList>
    </citation>
    <scope>NUCLEOTIDE SEQUENCE</scope>
    <source>
        <tissue evidence="1">Skin</tissue>
    </source>
</reference>
<organism evidence="1">
    <name type="scientific">Arion vulgaris</name>
    <dbReference type="NCBI Taxonomy" id="1028688"/>
    <lineage>
        <taxon>Eukaryota</taxon>
        <taxon>Metazoa</taxon>
        <taxon>Spiralia</taxon>
        <taxon>Lophotrochozoa</taxon>
        <taxon>Mollusca</taxon>
        <taxon>Gastropoda</taxon>
        <taxon>Heterobranchia</taxon>
        <taxon>Euthyneura</taxon>
        <taxon>Panpulmonata</taxon>
        <taxon>Eupulmonata</taxon>
        <taxon>Stylommatophora</taxon>
        <taxon>Helicina</taxon>
        <taxon>Arionoidea</taxon>
        <taxon>Arionidae</taxon>
        <taxon>Arion</taxon>
    </lineage>
</organism>
<sequence>MTRFCSIRRPQKTQKDDPSLASYNSSFVHIFSFLQNKHYERINKVTLSAGQLHQIAVIHVLNSI</sequence>
<dbReference type="EMBL" id="HACG01037032">
    <property type="protein sequence ID" value="CEK83897.1"/>
    <property type="molecule type" value="Transcribed_RNA"/>
</dbReference>
<evidence type="ECO:0000313" key="2">
    <source>
        <dbReference type="EMBL" id="CEK83900.1"/>
    </source>
</evidence>